<proteinExistence type="predicted"/>
<keyword evidence="2" id="KW-0812">Transmembrane</keyword>
<feature type="transmembrane region" description="Helical" evidence="2">
    <location>
        <begin position="255"/>
        <end position="278"/>
    </location>
</feature>
<sequence length="390" mass="43392">MSYNFNKWVALGNGIASAGIGLGTVVTPPLIQSISHFWNWQGALRTICAFCIVTAVCGALIRPSKKELYFVENRRRQTKESKQHPDSQMELGNKSTVTPITFKRKFIRRPLTYLKVKSGISLFWDYPRFLVVVIAYACIACGYNSSLVFFHSKLVQDDEIPKIQASTLTSAIGVGGIVGRAISGAIIDCNVISRRSLYGVSSLFCSFFYYANPFVSLYPLLFVISVWFGLFSGIASCCPGYCARVCIPDEKLATGIGFIFLVEGVGTLLGVFFVGLIRDLTEDFTLSFVMCGTIFVVAAVIVFVDQVYFGLKDRKSQGQEKGDERNDKAETSGQEEGESEPTRNTDKDARENFAYEEDGDIEKYDTVRVHQEETQLSSENELVYTKESIL</sequence>
<evidence type="ECO:0000256" key="1">
    <source>
        <dbReference type="SAM" id="MobiDB-lite"/>
    </source>
</evidence>
<evidence type="ECO:0000256" key="2">
    <source>
        <dbReference type="SAM" id="Phobius"/>
    </source>
</evidence>
<accession>A0A9Q1CRP4</accession>
<dbReference type="InterPro" id="IPR011701">
    <property type="entry name" value="MFS"/>
</dbReference>
<feature type="transmembrane region" description="Helical" evidence="2">
    <location>
        <begin position="217"/>
        <end position="243"/>
    </location>
</feature>
<dbReference type="InterPro" id="IPR050327">
    <property type="entry name" value="Proton-linked_MCT"/>
</dbReference>
<comment type="caution">
    <text evidence="3">The sequence shown here is derived from an EMBL/GenBank/DDBJ whole genome shotgun (WGS) entry which is preliminary data.</text>
</comment>
<feature type="region of interest" description="Disordered" evidence="1">
    <location>
        <begin position="371"/>
        <end position="390"/>
    </location>
</feature>
<dbReference type="InterPro" id="IPR036259">
    <property type="entry name" value="MFS_trans_sf"/>
</dbReference>
<gene>
    <name evidence="3" type="ORF">HOLleu_02699</name>
</gene>
<name>A0A9Q1CRP4_HOLLE</name>
<evidence type="ECO:0000313" key="3">
    <source>
        <dbReference type="EMBL" id="KAJ8049795.1"/>
    </source>
</evidence>
<keyword evidence="2" id="KW-0472">Membrane</keyword>
<dbReference type="AlphaFoldDB" id="A0A9Q1CRP4"/>
<feature type="transmembrane region" description="Helical" evidence="2">
    <location>
        <begin position="43"/>
        <end position="61"/>
    </location>
</feature>
<dbReference type="SUPFAM" id="SSF103473">
    <property type="entry name" value="MFS general substrate transporter"/>
    <property type="match status" value="1"/>
</dbReference>
<keyword evidence="4" id="KW-1185">Reference proteome</keyword>
<dbReference type="PANTHER" id="PTHR11360">
    <property type="entry name" value="MONOCARBOXYLATE TRANSPORTER"/>
    <property type="match status" value="1"/>
</dbReference>
<feature type="transmembrane region" description="Helical" evidence="2">
    <location>
        <begin position="129"/>
        <end position="151"/>
    </location>
</feature>
<dbReference type="PANTHER" id="PTHR11360:SF284">
    <property type="entry name" value="EG:103B4.3 PROTEIN-RELATED"/>
    <property type="match status" value="1"/>
</dbReference>
<dbReference type="Gene3D" id="1.20.1250.20">
    <property type="entry name" value="MFS general substrate transporter like domains"/>
    <property type="match status" value="1"/>
</dbReference>
<dbReference type="Proteomes" id="UP001152320">
    <property type="component" value="Chromosome 1"/>
</dbReference>
<dbReference type="Pfam" id="PF07690">
    <property type="entry name" value="MFS_1"/>
    <property type="match status" value="1"/>
</dbReference>
<protein>
    <submittedName>
        <fullName evidence="3">Monocarboxylate transporter 12</fullName>
    </submittedName>
</protein>
<feature type="compositionally biased region" description="Basic and acidic residues" evidence="1">
    <location>
        <begin position="340"/>
        <end position="353"/>
    </location>
</feature>
<dbReference type="GO" id="GO:0008028">
    <property type="term" value="F:monocarboxylic acid transmembrane transporter activity"/>
    <property type="evidence" value="ECO:0007669"/>
    <property type="project" value="TreeGrafter"/>
</dbReference>
<dbReference type="EMBL" id="JAIZAY010000001">
    <property type="protein sequence ID" value="KAJ8049795.1"/>
    <property type="molecule type" value="Genomic_DNA"/>
</dbReference>
<organism evidence="3 4">
    <name type="scientific">Holothuria leucospilota</name>
    <name type="common">Black long sea cucumber</name>
    <name type="synonym">Mertensiothuria leucospilota</name>
    <dbReference type="NCBI Taxonomy" id="206669"/>
    <lineage>
        <taxon>Eukaryota</taxon>
        <taxon>Metazoa</taxon>
        <taxon>Echinodermata</taxon>
        <taxon>Eleutherozoa</taxon>
        <taxon>Echinozoa</taxon>
        <taxon>Holothuroidea</taxon>
        <taxon>Aspidochirotacea</taxon>
        <taxon>Aspidochirotida</taxon>
        <taxon>Holothuriidae</taxon>
        <taxon>Holothuria</taxon>
    </lineage>
</organism>
<feature type="region of interest" description="Disordered" evidence="1">
    <location>
        <begin position="317"/>
        <end position="360"/>
    </location>
</feature>
<dbReference type="OrthoDB" id="6111965at2759"/>
<feature type="transmembrane region" description="Helical" evidence="2">
    <location>
        <begin position="284"/>
        <end position="311"/>
    </location>
</feature>
<reference evidence="3" key="1">
    <citation type="submission" date="2021-10" db="EMBL/GenBank/DDBJ databases">
        <title>Tropical sea cucumber genome reveals ecological adaptation and Cuvierian tubules defense mechanism.</title>
        <authorList>
            <person name="Chen T."/>
        </authorList>
    </citation>
    <scope>NUCLEOTIDE SEQUENCE</scope>
    <source>
        <strain evidence="3">Nanhai2018</strain>
        <tissue evidence="3">Muscle</tissue>
    </source>
</reference>
<feature type="transmembrane region" description="Helical" evidence="2">
    <location>
        <begin position="9"/>
        <end position="31"/>
    </location>
</feature>
<evidence type="ECO:0000313" key="4">
    <source>
        <dbReference type="Proteomes" id="UP001152320"/>
    </source>
</evidence>
<feature type="compositionally biased region" description="Basic and acidic residues" evidence="1">
    <location>
        <begin position="317"/>
        <end position="330"/>
    </location>
</feature>
<keyword evidence="2" id="KW-1133">Transmembrane helix</keyword>
<feature type="transmembrane region" description="Helical" evidence="2">
    <location>
        <begin position="163"/>
        <end position="183"/>
    </location>
</feature>
<feature type="transmembrane region" description="Helical" evidence="2">
    <location>
        <begin position="195"/>
        <end position="211"/>
    </location>
</feature>